<evidence type="ECO:0000313" key="17">
    <source>
        <dbReference type="Proteomes" id="UP001196413"/>
    </source>
</evidence>
<evidence type="ECO:0000256" key="2">
    <source>
        <dbReference type="ARBA" id="ARBA00012737"/>
    </source>
</evidence>
<evidence type="ECO:0000259" key="15">
    <source>
        <dbReference type="PROSITE" id="PS51278"/>
    </source>
</evidence>
<protein>
    <recommendedName>
        <fullName evidence="3">Asparagine synthetase [glutamine-hydrolyzing]</fullName>
        <ecNumber evidence="2">6.3.5.4</ecNumber>
    </recommendedName>
    <alternativeName>
        <fullName evidence="10">Glutamine-dependent asparagine synthetase</fullName>
    </alternativeName>
</protein>
<dbReference type="GO" id="GO:0005829">
    <property type="term" value="C:cytosol"/>
    <property type="evidence" value="ECO:0007669"/>
    <property type="project" value="TreeGrafter"/>
</dbReference>
<feature type="site" description="Important for beta-aspartyl-AMP intermediate formation" evidence="14">
    <location>
        <position position="248"/>
    </location>
</feature>
<feature type="binding site" evidence="13">
    <location>
        <position position="171"/>
    </location>
    <ligand>
        <name>ATP</name>
        <dbReference type="ChEBI" id="CHEBI:30616"/>
    </ligand>
</feature>
<comment type="catalytic activity">
    <reaction evidence="11">
        <text>L-aspartate + L-glutamine + ATP + H2O = L-asparagine + L-glutamate + AMP + diphosphate + H(+)</text>
        <dbReference type="Rhea" id="RHEA:12228"/>
        <dbReference type="ChEBI" id="CHEBI:15377"/>
        <dbReference type="ChEBI" id="CHEBI:15378"/>
        <dbReference type="ChEBI" id="CHEBI:29985"/>
        <dbReference type="ChEBI" id="CHEBI:29991"/>
        <dbReference type="ChEBI" id="CHEBI:30616"/>
        <dbReference type="ChEBI" id="CHEBI:33019"/>
        <dbReference type="ChEBI" id="CHEBI:58048"/>
        <dbReference type="ChEBI" id="CHEBI:58359"/>
        <dbReference type="ChEBI" id="CHEBI:456215"/>
        <dbReference type="EC" id="6.3.5.4"/>
    </reaction>
</comment>
<evidence type="ECO:0000256" key="5">
    <source>
        <dbReference type="ARBA" id="ARBA00022605"/>
    </source>
</evidence>
<dbReference type="InterPro" id="IPR017932">
    <property type="entry name" value="GATase_2_dom"/>
</dbReference>
<dbReference type="Gene3D" id="3.60.20.10">
    <property type="entry name" value="Glutamine Phosphoribosylpyrophosphate, subunit 1, domain 1"/>
    <property type="match status" value="1"/>
</dbReference>
<feature type="binding site" evidence="13">
    <location>
        <begin position="246"/>
        <end position="247"/>
    </location>
    <ligand>
        <name>ATP</name>
        <dbReference type="ChEBI" id="CHEBI:30616"/>
    </ligand>
</feature>
<name>A0AAD5QGJ0_PARTN</name>
<dbReference type="Pfam" id="PF00733">
    <property type="entry name" value="Asn_synthase"/>
    <property type="match status" value="1"/>
</dbReference>
<dbReference type="Pfam" id="PF13537">
    <property type="entry name" value="GATase_7"/>
    <property type="match status" value="1"/>
</dbReference>
<feature type="domain" description="Glutamine amidotransferase type-2" evidence="15">
    <location>
        <begin position="1"/>
        <end position="96"/>
    </location>
</feature>
<dbReference type="GO" id="GO:0005524">
    <property type="term" value="F:ATP binding"/>
    <property type="evidence" value="ECO:0007669"/>
    <property type="project" value="UniProtKB-KW"/>
</dbReference>
<dbReference type="SUPFAM" id="SSF52402">
    <property type="entry name" value="Adenine nucleotide alpha hydrolases-like"/>
    <property type="match status" value="1"/>
</dbReference>
<evidence type="ECO:0000256" key="12">
    <source>
        <dbReference type="PIRNR" id="PIRNR001589"/>
    </source>
</evidence>
<dbReference type="EC" id="6.3.5.4" evidence="2"/>
<dbReference type="GO" id="GO:0006529">
    <property type="term" value="P:asparagine biosynthetic process"/>
    <property type="evidence" value="ECO:0007669"/>
    <property type="project" value="UniProtKB-KW"/>
</dbReference>
<dbReference type="SUPFAM" id="SSF56235">
    <property type="entry name" value="N-terminal nucleophile aminohydrolases (Ntn hydrolases)"/>
    <property type="match status" value="1"/>
</dbReference>
<dbReference type="CDD" id="cd01991">
    <property type="entry name" value="Asn_synthase_B_C"/>
    <property type="match status" value="1"/>
</dbReference>
<keyword evidence="8" id="KW-0061">Asparagine biosynthesis</keyword>
<comment type="caution">
    <text evidence="16">The sequence shown here is derived from an EMBL/GenBank/DDBJ whole genome shotgun (WGS) entry which is preliminary data.</text>
</comment>
<dbReference type="PANTHER" id="PTHR11772">
    <property type="entry name" value="ASPARAGINE SYNTHETASE"/>
    <property type="match status" value="1"/>
</dbReference>
<dbReference type="InterPro" id="IPR006426">
    <property type="entry name" value="Asn_synth_AEB"/>
</dbReference>
<keyword evidence="6 12" id="KW-0547">Nucleotide-binding</keyword>
<organism evidence="16 17">
    <name type="scientific">Parelaphostrongylus tenuis</name>
    <name type="common">Meningeal worm</name>
    <dbReference type="NCBI Taxonomy" id="148309"/>
    <lineage>
        <taxon>Eukaryota</taxon>
        <taxon>Metazoa</taxon>
        <taxon>Ecdysozoa</taxon>
        <taxon>Nematoda</taxon>
        <taxon>Chromadorea</taxon>
        <taxon>Rhabditida</taxon>
        <taxon>Rhabditina</taxon>
        <taxon>Rhabditomorpha</taxon>
        <taxon>Strongyloidea</taxon>
        <taxon>Metastrongylidae</taxon>
        <taxon>Parelaphostrongylus</taxon>
    </lineage>
</organism>
<evidence type="ECO:0000256" key="6">
    <source>
        <dbReference type="ARBA" id="ARBA00022741"/>
    </source>
</evidence>
<dbReference type="Proteomes" id="UP001196413">
    <property type="component" value="Unassembled WGS sequence"/>
</dbReference>
<dbReference type="PANTHER" id="PTHR11772:SF2">
    <property type="entry name" value="ASPARAGINE SYNTHETASE [GLUTAMINE-HYDROLYZING]"/>
    <property type="match status" value="1"/>
</dbReference>
<dbReference type="InterPro" id="IPR014729">
    <property type="entry name" value="Rossmann-like_a/b/a_fold"/>
</dbReference>
<comment type="pathway">
    <text evidence="1">Amino-acid biosynthesis; L-asparagine biosynthesis; L-asparagine from L-aspartate (L-Gln route): step 1/1.</text>
</comment>
<evidence type="ECO:0000256" key="1">
    <source>
        <dbReference type="ARBA" id="ARBA00005187"/>
    </source>
</evidence>
<evidence type="ECO:0000256" key="7">
    <source>
        <dbReference type="ARBA" id="ARBA00022840"/>
    </source>
</evidence>
<evidence type="ECO:0000256" key="8">
    <source>
        <dbReference type="ARBA" id="ARBA00022888"/>
    </source>
</evidence>
<keyword evidence="4" id="KW-0436">Ligase</keyword>
<evidence type="ECO:0000256" key="4">
    <source>
        <dbReference type="ARBA" id="ARBA00022598"/>
    </source>
</evidence>
<keyword evidence="7 12" id="KW-0067">ATP-binding</keyword>
<feature type="binding site" evidence="13">
    <location>
        <position position="8"/>
    </location>
    <ligand>
        <name>L-glutamine</name>
        <dbReference type="ChEBI" id="CHEBI:58359"/>
    </ligand>
</feature>
<dbReference type="InterPro" id="IPR029055">
    <property type="entry name" value="Ntn_hydrolases_N"/>
</dbReference>
<keyword evidence="5" id="KW-0028">Amino-acid biosynthesis</keyword>
<feature type="binding site" evidence="13">
    <location>
        <position position="141"/>
    </location>
    <ligand>
        <name>ATP</name>
        <dbReference type="ChEBI" id="CHEBI:30616"/>
    </ligand>
</feature>
<dbReference type="InterPro" id="IPR050795">
    <property type="entry name" value="Asn_Synthetase"/>
</dbReference>
<dbReference type="InterPro" id="IPR001962">
    <property type="entry name" value="Asn_synthase"/>
</dbReference>
<evidence type="ECO:0000256" key="11">
    <source>
        <dbReference type="ARBA" id="ARBA00048741"/>
    </source>
</evidence>
<evidence type="ECO:0000313" key="16">
    <source>
        <dbReference type="EMBL" id="KAJ1347095.1"/>
    </source>
</evidence>
<keyword evidence="17" id="KW-1185">Reference proteome</keyword>
<sequence length="464" mass="53419">MPLRTKCDSEVIIFLYEKLRDGSLCNLLDGVFAFALCFDGEFLAARDPIGVKQMYYGIDKHGRYFFSNEMKAFEDICGSNVLSIFPPGHFFQHDKGFVRYYQPLWIDSRLATHKQDLKLIHDTLVEAVIKRLMSDAPLGILLSGGLDSSLVSSIAAREMKRRGLVVHSFSIGVDHNSPDIVAARKVAKHIATVHHEFYFSVQEGLENLRNLIWHLETYDVTSIRASTPMYFLSEKIRQMGIKVVLSGEGADEIFGGYLYFHNAPSDEDFQKETIDRVVHLYTADCLRADKSTMAHSVEVRVPFLDKAFLEVAILTGPQYKRPQFANGRDIEKYILRKAFDADTYLPHEILWRQKEQFSDGVGYSWIDQLMEFCAEQVSDDEFSKAEQLFPYNTPHSKEAFYMRSLFHEMFPSENAAKTVRKWIPKWQANQDPSGRASHVHEQAVRKNEKKIEPLDMIEWTTYHA</sequence>
<keyword evidence="9" id="KW-0315">Glutamine amidotransferase</keyword>
<evidence type="ECO:0000256" key="10">
    <source>
        <dbReference type="ARBA" id="ARBA00030234"/>
    </source>
</evidence>
<dbReference type="AlphaFoldDB" id="A0AAD5QGJ0"/>
<dbReference type="FunFam" id="3.40.50.620:FF:000031">
    <property type="entry name" value="Asparagine synthase B"/>
    <property type="match status" value="1"/>
</dbReference>
<accession>A0AAD5QGJ0</accession>
<dbReference type="EMBL" id="JAHQIW010000267">
    <property type="protein sequence ID" value="KAJ1347095.1"/>
    <property type="molecule type" value="Genomic_DNA"/>
</dbReference>
<dbReference type="Gene3D" id="3.40.50.620">
    <property type="entry name" value="HUPs"/>
    <property type="match status" value="1"/>
</dbReference>
<evidence type="ECO:0000256" key="3">
    <source>
        <dbReference type="ARBA" id="ARBA00021389"/>
    </source>
</evidence>
<evidence type="ECO:0000256" key="13">
    <source>
        <dbReference type="PIRSR" id="PIRSR001589-2"/>
    </source>
</evidence>
<dbReference type="PIRSF" id="PIRSF001589">
    <property type="entry name" value="Asn_synthetase_glu-h"/>
    <property type="match status" value="1"/>
</dbReference>
<dbReference type="NCBIfam" id="NF006949">
    <property type="entry name" value="PRK09431.1"/>
    <property type="match status" value="1"/>
</dbReference>
<dbReference type="PROSITE" id="PS51278">
    <property type="entry name" value="GATASE_TYPE_2"/>
    <property type="match status" value="1"/>
</dbReference>
<proteinExistence type="predicted"/>
<reference evidence="16" key="1">
    <citation type="submission" date="2021-06" db="EMBL/GenBank/DDBJ databases">
        <title>Parelaphostrongylus tenuis whole genome reference sequence.</title>
        <authorList>
            <person name="Garwood T.J."/>
            <person name="Larsen P.A."/>
            <person name="Fountain-Jones N.M."/>
            <person name="Garbe J.R."/>
            <person name="Macchietto M.G."/>
            <person name="Kania S.A."/>
            <person name="Gerhold R.W."/>
            <person name="Richards J.E."/>
            <person name="Wolf T.M."/>
        </authorList>
    </citation>
    <scope>NUCLEOTIDE SEQUENCE</scope>
    <source>
        <strain evidence="16">MNPRO001-30</strain>
        <tissue evidence="16">Meninges</tissue>
    </source>
</reference>
<gene>
    <name evidence="16" type="ORF">KIN20_002055</name>
</gene>
<dbReference type="GO" id="GO:0004066">
    <property type="term" value="F:asparagine synthase (glutamine-hydrolyzing) activity"/>
    <property type="evidence" value="ECO:0007669"/>
    <property type="project" value="UniProtKB-EC"/>
</dbReference>
<evidence type="ECO:0000256" key="9">
    <source>
        <dbReference type="ARBA" id="ARBA00022962"/>
    </source>
</evidence>
<evidence type="ECO:0000256" key="14">
    <source>
        <dbReference type="PIRSR" id="PIRSR001589-3"/>
    </source>
</evidence>